<feature type="transmembrane region" description="Helical" evidence="7">
    <location>
        <begin position="36"/>
        <end position="60"/>
    </location>
</feature>
<organism evidence="9 10">
    <name type="scientific">Virgisporangium aurantiacum</name>
    <dbReference type="NCBI Taxonomy" id="175570"/>
    <lineage>
        <taxon>Bacteria</taxon>
        <taxon>Bacillati</taxon>
        <taxon>Actinomycetota</taxon>
        <taxon>Actinomycetes</taxon>
        <taxon>Micromonosporales</taxon>
        <taxon>Micromonosporaceae</taxon>
        <taxon>Virgisporangium</taxon>
    </lineage>
</organism>
<evidence type="ECO:0000256" key="7">
    <source>
        <dbReference type="SAM" id="Phobius"/>
    </source>
</evidence>
<dbReference type="EMBL" id="BOPG01000063">
    <property type="protein sequence ID" value="GIJ61046.1"/>
    <property type="molecule type" value="Genomic_DNA"/>
</dbReference>
<keyword evidence="3 6" id="KW-0378">Hydrolase</keyword>
<feature type="transmembrane region" description="Helical" evidence="7">
    <location>
        <begin position="6"/>
        <end position="24"/>
    </location>
</feature>
<feature type="transmembrane region" description="Helical" evidence="7">
    <location>
        <begin position="85"/>
        <end position="107"/>
    </location>
</feature>
<feature type="transmembrane region" description="Helical" evidence="7">
    <location>
        <begin position="271"/>
        <end position="289"/>
    </location>
</feature>
<gene>
    <name evidence="9" type="ORF">Vau01_085620</name>
</gene>
<evidence type="ECO:0000256" key="1">
    <source>
        <dbReference type="ARBA" id="ARBA00022670"/>
    </source>
</evidence>
<protein>
    <submittedName>
        <fullName evidence="9">Peptidase M48</fullName>
    </submittedName>
</protein>
<evidence type="ECO:0000256" key="4">
    <source>
        <dbReference type="ARBA" id="ARBA00022833"/>
    </source>
</evidence>
<dbReference type="GO" id="GO:0004222">
    <property type="term" value="F:metalloendopeptidase activity"/>
    <property type="evidence" value="ECO:0007669"/>
    <property type="project" value="InterPro"/>
</dbReference>
<dbReference type="RefSeq" id="WP_204005764.1">
    <property type="nucleotide sequence ID" value="NZ_BOPG01000063.1"/>
</dbReference>
<dbReference type="GO" id="GO:0046872">
    <property type="term" value="F:metal ion binding"/>
    <property type="evidence" value="ECO:0007669"/>
    <property type="project" value="UniProtKB-KW"/>
</dbReference>
<dbReference type="InterPro" id="IPR052173">
    <property type="entry name" value="Beta-lactam_resp_regulator"/>
</dbReference>
<evidence type="ECO:0000256" key="5">
    <source>
        <dbReference type="ARBA" id="ARBA00023049"/>
    </source>
</evidence>
<keyword evidence="7" id="KW-0812">Transmembrane</keyword>
<dbReference type="Pfam" id="PF01435">
    <property type="entry name" value="Peptidase_M48"/>
    <property type="match status" value="1"/>
</dbReference>
<name>A0A8J4E4B6_9ACTN</name>
<keyword evidence="2" id="KW-0479">Metal-binding</keyword>
<dbReference type="Gene3D" id="3.30.2010.10">
    <property type="entry name" value="Metalloproteases ('zincins'), catalytic domain"/>
    <property type="match status" value="1"/>
</dbReference>
<dbReference type="InterPro" id="IPR001915">
    <property type="entry name" value="Peptidase_M48"/>
</dbReference>
<keyword evidence="7" id="KW-1133">Transmembrane helix</keyword>
<comment type="cofactor">
    <cofactor evidence="6">
        <name>Zn(2+)</name>
        <dbReference type="ChEBI" id="CHEBI:29105"/>
    </cofactor>
    <text evidence="6">Binds 1 zinc ion per subunit.</text>
</comment>
<accession>A0A8J4E4B6</accession>
<keyword evidence="10" id="KW-1185">Reference proteome</keyword>
<evidence type="ECO:0000256" key="6">
    <source>
        <dbReference type="RuleBase" id="RU003983"/>
    </source>
</evidence>
<dbReference type="GO" id="GO:0006508">
    <property type="term" value="P:proteolysis"/>
    <property type="evidence" value="ECO:0007669"/>
    <property type="project" value="UniProtKB-KW"/>
</dbReference>
<dbReference type="PANTHER" id="PTHR34978:SF3">
    <property type="entry name" value="SLR0241 PROTEIN"/>
    <property type="match status" value="1"/>
</dbReference>
<feature type="domain" description="Peptidase M48" evidence="8">
    <location>
        <begin position="120"/>
        <end position="262"/>
    </location>
</feature>
<keyword evidence="5 6" id="KW-0482">Metalloprotease</keyword>
<keyword evidence="1 6" id="KW-0645">Protease</keyword>
<proteinExistence type="inferred from homology"/>
<evidence type="ECO:0000313" key="9">
    <source>
        <dbReference type="EMBL" id="GIJ61046.1"/>
    </source>
</evidence>
<keyword evidence="7" id="KW-0472">Membrane</keyword>
<comment type="similarity">
    <text evidence="6">Belongs to the peptidase M48 family.</text>
</comment>
<evidence type="ECO:0000259" key="8">
    <source>
        <dbReference type="Pfam" id="PF01435"/>
    </source>
</evidence>
<dbReference type="PANTHER" id="PTHR34978">
    <property type="entry name" value="POSSIBLE SENSOR-TRANSDUCER PROTEIN BLAR"/>
    <property type="match status" value="1"/>
</dbReference>
<evidence type="ECO:0000256" key="3">
    <source>
        <dbReference type="ARBA" id="ARBA00022801"/>
    </source>
</evidence>
<sequence length="305" mass="31411">MFDHFLLSVVIVPPVFVAVVRLLADRFAPSLAAGVLAWTAATAAVASMANLAVFALHAAAEVPVVGQTFGWSSRVVADDTANVAWVPWLSVALLAAATGSVAHRWRVHRAALRRARRQAPAAGGLVLVPDDAATAFAVPGRPGHVVVTTGMRATLSARQFDALLAHENAHLAGGHHRLVRAAELAAAAHPALRWVARHVGYLVERAADEQAAAAVGSRRTVAHAIGAAALASAGTAPGLNAGAPGLNAAAPGGVVPRRVAELLRPRARANLWALSALPVGLAVFTIAWTGEAIYDLGELIGLAHR</sequence>
<evidence type="ECO:0000313" key="10">
    <source>
        <dbReference type="Proteomes" id="UP000612585"/>
    </source>
</evidence>
<dbReference type="AlphaFoldDB" id="A0A8J4E4B6"/>
<evidence type="ECO:0000256" key="2">
    <source>
        <dbReference type="ARBA" id="ARBA00022723"/>
    </source>
</evidence>
<reference evidence="9" key="1">
    <citation type="submission" date="2021-01" db="EMBL/GenBank/DDBJ databases">
        <title>Whole genome shotgun sequence of Virgisporangium aurantiacum NBRC 16421.</title>
        <authorList>
            <person name="Komaki H."/>
            <person name="Tamura T."/>
        </authorList>
    </citation>
    <scope>NUCLEOTIDE SEQUENCE</scope>
    <source>
        <strain evidence="9">NBRC 16421</strain>
    </source>
</reference>
<dbReference type="Proteomes" id="UP000612585">
    <property type="component" value="Unassembled WGS sequence"/>
</dbReference>
<keyword evidence="4 6" id="KW-0862">Zinc</keyword>
<comment type="caution">
    <text evidence="9">The sequence shown here is derived from an EMBL/GenBank/DDBJ whole genome shotgun (WGS) entry which is preliminary data.</text>
</comment>